<organism evidence="2 3">
    <name type="scientific">Aulographum hederae CBS 113979</name>
    <dbReference type="NCBI Taxonomy" id="1176131"/>
    <lineage>
        <taxon>Eukaryota</taxon>
        <taxon>Fungi</taxon>
        <taxon>Dikarya</taxon>
        <taxon>Ascomycota</taxon>
        <taxon>Pezizomycotina</taxon>
        <taxon>Dothideomycetes</taxon>
        <taxon>Pleosporomycetidae</taxon>
        <taxon>Aulographales</taxon>
        <taxon>Aulographaceae</taxon>
    </lineage>
</organism>
<keyword evidence="3" id="KW-1185">Reference proteome</keyword>
<dbReference type="Proteomes" id="UP000800041">
    <property type="component" value="Unassembled WGS sequence"/>
</dbReference>
<dbReference type="EMBL" id="ML977154">
    <property type="protein sequence ID" value="KAF1987029.1"/>
    <property type="molecule type" value="Genomic_DNA"/>
</dbReference>
<evidence type="ECO:0000256" key="1">
    <source>
        <dbReference type="SAM" id="MobiDB-lite"/>
    </source>
</evidence>
<gene>
    <name evidence="2" type="ORF">K402DRAFT_61684</name>
</gene>
<feature type="region of interest" description="Disordered" evidence="1">
    <location>
        <begin position="1"/>
        <end position="73"/>
    </location>
</feature>
<name>A0A6G1H1Z7_9PEZI</name>
<dbReference type="OrthoDB" id="5325862at2759"/>
<accession>A0A6G1H1Z7</accession>
<reference evidence="2" key="1">
    <citation type="journal article" date="2020" name="Stud. Mycol.">
        <title>101 Dothideomycetes genomes: a test case for predicting lifestyles and emergence of pathogens.</title>
        <authorList>
            <person name="Haridas S."/>
            <person name="Albert R."/>
            <person name="Binder M."/>
            <person name="Bloem J."/>
            <person name="Labutti K."/>
            <person name="Salamov A."/>
            <person name="Andreopoulos B."/>
            <person name="Baker S."/>
            <person name="Barry K."/>
            <person name="Bills G."/>
            <person name="Bluhm B."/>
            <person name="Cannon C."/>
            <person name="Castanera R."/>
            <person name="Culley D."/>
            <person name="Daum C."/>
            <person name="Ezra D."/>
            <person name="Gonzalez J."/>
            <person name="Henrissat B."/>
            <person name="Kuo A."/>
            <person name="Liang C."/>
            <person name="Lipzen A."/>
            <person name="Lutzoni F."/>
            <person name="Magnuson J."/>
            <person name="Mondo S."/>
            <person name="Nolan M."/>
            <person name="Ohm R."/>
            <person name="Pangilinan J."/>
            <person name="Park H.-J."/>
            <person name="Ramirez L."/>
            <person name="Alfaro M."/>
            <person name="Sun H."/>
            <person name="Tritt A."/>
            <person name="Yoshinaga Y."/>
            <person name="Zwiers L.-H."/>
            <person name="Turgeon B."/>
            <person name="Goodwin S."/>
            <person name="Spatafora J."/>
            <person name="Crous P."/>
            <person name="Grigoriev I."/>
        </authorList>
    </citation>
    <scope>NUCLEOTIDE SEQUENCE</scope>
    <source>
        <strain evidence="2">CBS 113979</strain>
    </source>
</reference>
<proteinExistence type="predicted"/>
<sequence length="435" mass="47275">MVEIAIIPPTPSSIQSDLPESPKTPLSRSNSSSSTFTLINEESAPAIPPKSPRRSQFISNETPSAVQYSEAPSVLNKEVDVAVSKGMDVHEIESEYASAPTSPIDKEIDYSQPPRYSMAIIPETPPLNIPTRSALAKEFLEEADSPPESPTEELTRDFLAAAGFQNTPPATTKTFHIHAKGMRTFRLPFPSSEMEIRITNPDGGAAYSSVRGRRSASNSLLASNARGLLISTAYHLDQPDPSSGKGKRKRQTTLKLLRPTDGRRNSAEEVDEAFRATGTRDIHMTSSGLMRRTVRFKLPTQQTDMDLGAFEWRYVATRGPEGKEERLVLVHLPPAGPELAPSYRSSVADAEKAAAKAKKLQKKGRHTGPAPVVLATLNRVGRFDAGSGGELVIEEKCVEMGVPEEVVIAGCLVMLKRECDRLRIVQAAVVVGVLL</sequence>
<protein>
    <submittedName>
        <fullName evidence="2">Uncharacterized protein</fullName>
    </submittedName>
</protein>
<dbReference type="AlphaFoldDB" id="A0A6G1H1Z7"/>
<evidence type="ECO:0000313" key="2">
    <source>
        <dbReference type="EMBL" id="KAF1987029.1"/>
    </source>
</evidence>
<feature type="compositionally biased region" description="Polar residues" evidence="1">
    <location>
        <begin position="54"/>
        <end position="67"/>
    </location>
</feature>
<evidence type="ECO:0000313" key="3">
    <source>
        <dbReference type="Proteomes" id="UP000800041"/>
    </source>
</evidence>